<dbReference type="AlphaFoldDB" id="A0A6G4XCE4"/>
<dbReference type="Proteomes" id="UP000481109">
    <property type="component" value="Unassembled WGS sequence"/>
</dbReference>
<name>A0A6G4XCE4_9ACTN</name>
<sequence>MTSSDASDLALYRAKWEQRVPAELTDLVGPCTGVVALPGHVVWSGLREFDLGQPRQRMGLYRTVLAEGLHDDLCRFLNRELLLEQWPVLRKLVSRTIRDVWESAFPELRDAAGAAA</sequence>
<dbReference type="RefSeq" id="WP_165330725.1">
    <property type="nucleotide sequence ID" value="NZ_JAAKZW010000011.1"/>
</dbReference>
<dbReference type="EMBL" id="JAAKZW010000011">
    <property type="protein sequence ID" value="NGO75205.1"/>
    <property type="molecule type" value="Genomic_DNA"/>
</dbReference>
<accession>A0A6G4XCE4</accession>
<gene>
    <name evidence="1" type="ORF">G6045_05830</name>
</gene>
<reference evidence="1 2" key="1">
    <citation type="submission" date="2020-02" db="EMBL/GenBank/DDBJ databases">
        <title>Whole-genome analyses of novel actinobacteria.</title>
        <authorList>
            <person name="Sahin N."/>
            <person name="Tokatli A."/>
        </authorList>
    </citation>
    <scope>NUCLEOTIDE SEQUENCE [LARGE SCALE GENOMIC DNA]</scope>
    <source>
        <strain evidence="1 2">YC504</strain>
    </source>
</reference>
<evidence type="ECO:0000313" key="2">
    <source>
        <dbReference type="Proteomes" id="UP000481109"/>
    </source>
</evidence>
<keyword evidence="2" id="KW-1185">Reference proteome</keyword>
<evidence type="ECO:0000313" key="1">
    <source>
        <dbReference type="EMBL" id="NGO75205.1"/>
    </source>
</evidence>
<proteinExistence type="predicted"/>
<organism evidence="1 2">
    <name type="scientific">Streptomyces mesophilus</name>
    <dbReference type="NCBI Taxonomy" id="1775132"/>
    <lineage>
        <taxon>Bacteria</taxon>
        <taxon>Bacillati</taxon>
        <taxon>Actinomycetota</taxon>
        <taxon>Actinomycetes</taxon>
        <taxon>Kitasatosporales</taxon>
        <taxon>Streptomycetaceae</taxon>
        <taxon>Streptomyces</taxon>
    </lineage>
</organism>
<protein>
    <submittedName>
        <fullName evidence="1">Transcriptional regulator</fullName>
    </submittedName>
</protein>
<comment type="caution">
    <text evidence="1">The sequence shown here is derived from an EMBL/GenBank/DDBJ whole genome shotgun (WGS) entry which is preliminary data.</text>
</comment>